<sequence>MIPKKDHSAHAWDEVDEQQLAYRTYSKKEMDALRQNKSRAFFTLSPWAVIGLQLVVTLLSALAWSIVGIPKGLSLYTYSALLGGFIGFFPASLFALRLSAAKRMKNQNPGSLLAAIVSGEFIKIAVTIAMFVWVAFSYPDLQWIPLLVTYFVTLKCYWLAWFWR</sequence>
<feature type="transmembrane region" description="Helical" evidence="6">
    <location>
        <begin position="40"/>
        <end position="66"/>
    </location>
</feature>
<dbReference type="GO" id="GO:0005886">
    <property type="term" value="C:plasma membrane"/>
    <property type="evidence" value="ECO:0007669"/>
    <property type="project" value="UniProtKB-SubCell"/>
</dbReference>
<evidence type="ECO:0000313" key="7">
    <source>
        <dbReference type="EMBL" id="XCC57734.1"/>
    </source>
</evidence>
<accession>A0AAU8A2X3</accession>
<evidence type="ECO:0000256" key="1">
    <source>
        <dbReference type="ARBA" id="ARBA00004651"/>
    </source>
</evidence>
<feature type="transmembrane region" description="Helical" evidence="6">
    <location>
        <begin position="142"/>
        <end position="163"/>
    </location>
</feature>
<evidence type="ECO:0000256" key="6">
    <source>
        <dbReference type="SAM" id="Phobius"/>
    </source>
</evidence>
<keyword evidence="3 6" id="KW-0812">Transmembrane</keyword>
<reference evidence="7" key="1">
    <citation type="submission" date="2022-06" db="EMBL/GenBank/DDBJ databases">
        <title>New Polynucleobacter species.</title>
        <authorList>
            <person name="Hahn M.W."/>
        </authorList>
    </citation>
    <scope>NUCLEOTIDE SEQUENCE</scope>
    <source>
        <strain evidence="7">UK-FUSCHL-C3</strain>
    </source>
</reference>
<feature type="transmembrane region" description="Helical" evidence="6">
    <location>
        <begin position="78"/>
        <end position="100"/>
    </location>
</feature>
<keyword evidence="2" id="KW-1003">Cell membrane</keyword>
<evidence type="ECO:0000256" key="5">
    <source>
        <dbReference type="ARBA" id="ARBA00023136"/>
    </source>
</evidence>
<protein>
    <submittedName>
        <fullName evidence="7">ATP synthase subunit I</fullName>
    </submittedName>
</protein>
<gene>
    <name evidence="7" type="ORF">NKE59_00055</name>
</gene>
<keyword evidence="4 6" id="KW-1133">Transmembrane helix</keyword>
<evidence type="ECO:0000256" key="4">
    <source>
        <dbReference type="ARBA" id="ARBA00022989"/>
    </source>
</evidence>
<dbReference type="Pfam" id="PF03899">
    <property type="entry name" value="ATP-synt_I"/>
    <property type="match status" value="1"/>
</dbReference>
<dbReference type="AlphaFoldDB" id="A0AAU8A2X3"/>
<keyword evidence="5 6" id="KW-0472">Membrane</keyword>
<proteinExistence type="predicted"/>
<evidence type="ECO:0000256" key="2">
    <source>
        <dbReference type="ARBA" id="ARBA00022475"/>
    </source>
</evidence>
<dbReference type="RefSeq" id="WP_353438823.1">
    <property type="nucleotide sequence ID" value="NZ_CP099959.1"/>
</dbReference>
<feature type="transmembrane region" description="Helical" evidence="6">
    <location>
        <begin position="112"/>
        <end position="136"/>
    </location>
</feature>
<dbReference type="EMBL" id="CP099959">
    <property type="protein sequence ID" value="XCC57734.1"/>
    <property type="molecule type" value="Genomic_DNA"/>
</dbReference>
<evidence type="ECO:0000256" key="3">
    <source>
        <dbReference type="ARBA" id="ARBA00022692"/>
    </source>
</evidence>
<dbReference type="InterPro" id="IPR005598">
    <property type="entry name" value="ATP_synth_I"/>
</dbReference>
<organism evidence="7">
    <name type="scientific">Polynucleobacter sp. UK-FUSCHL-C3</name>
    <dbReference type="NCBI Taxonomy" id="2955208"/>
    <lineage>
        <taxon>Bacteria</taxon>
        <taxon>Pseudomonadati</taxon>
        <taxon>Pseudomonadota</taxon>
        <taxon>Betaproteobacteria</taxon>
        <taxon>Burkholderiales</taxon>
        <taxon>Burkholderiaceae</taxon>
        <taxon>Polynucleobacter</taxon>
    </lineage>
</organism>
<comment type="subcellular location">
    <subcellularLocation>
        <location evidence="1">Cell membrane</location>
        <topology evidence="1">Multi-pass membrane protein</topology>
    </subcellularLocation>
</comment>
<name>A0AAU8A2X3_9BURK</name>